<dbReference type="InterPro" id="IPR051563">
    <property type="entry name" value="Glycosyl_Hydrolase_51"/>
</dbReference>
<dbReference type="Pfam" id="PF06964">
    <property type="entry name" value="Alpha-L-AF_C"/>
    <property type="match status" value="1"/>
</dbReference>
<feature type="chain" id="PRO_5014382730" description="non-reducing end alpha-L-arabinofuranosidase" evidence="8">
    <location>
        <begin position="17"/>
        <end position="632"/>
    </location>
</feature>
<dbReference type="EC" id="3.2.1.55" evidence="4"/>
<evidence type="ECO:0000256" key="4">
    <source>
        <dbReference type="ARBA" id="ARBA00012670"/>
    </source>
</evidence>
<dbReference type="Pfam" id="PF22848">
    <property type="entry name" value="ASD1_dom"/>
    <property type="match status" value="1"/>
</dbReference>
<dbReference type="Proteomes" id="UP000235786">
    <property type="component" value="Unassembled WGS sequence"/>
</dbReference>
<dbReference type="SUPFAM" id="SSF51445">
    <property type="entry name" value="(Trans)glycosidases"/>
    <property type="match status" value="1"/>
</dbReference>
<dbReference type="SMART" id="SM00813">
    <property type="entry name" value="Alpha-L-AF_C"/>
    <property type="match status" value="1"/>
</dbReference>
<comment type="pathway">
    <text evidence="2">Glycan metabolism; L-arabinan degradation.</text>
</comment>
<evidence type="ECO:0000313" key="11">
    <source>
        <dbReference type="Proteomes" id="UP000235786"/>
    </source>
</evidence>
<dbReference type="InterPro" id="IPR013780">
    <property type="entry name" value="Glyco_hydro_b"/>
</dbReference>
<comment type="catalytic activity">
    <reaction evidence="1">
        <text>Hydrolysis of terminal non-reducing alpha-L-arabinofuranoside residues in alpha-L-arabinosides.</text>
        <dbReference type="EC" id="3.2.1.55"/>
    </reaction>
</comment>
<comment type="similarity">
    <text evidence="3">Belongs to the glycosyl hydrolase 51 family.</text>
</comment>
<evidence type="ECO:0000256" key="7">
    <source>
        <dbReference type="ARBA" id="ARBA00023180"/>
    </source>
</evidence>
<keyword evidence="6 10" id="KW-0378">Hydrolase</keyword>
<evidence type="ECO:0000256" key="1">
    <source>
        <dbReference type="ARBA" id="ARBA00001462"/>
    </source>
</evidence>
<dbReference type="InterPro" id="IPR017853">
    <property type="entry name" value="GH"/>
</dbReference>
<dbReference type="InterPro" id="IPR010720">
    <property type="entry name" value="Alpha-L-AF_C"/>
</dbReference>
<evidence type="ECO:0000256" key="5">
    <source>
        <dbReference type="ARBA" id="ARBA00022729"/>
    </source>
</evidence>
<dbReference type="UniPathway" id="UPA00667"/>
<sequence>MKLFSISFLCATFSAALQISVESSGGNSSIFQYGLMLEDLNYGGEGGLYAELIQNRAFQGSSFYPRSLVAWTPINGSVLSLQNLSQPLSSALPTSMNVATGIGNGIVGFANSGYWGIDVKAQKYTGSFYVKGSYTGAFTVSLQSNLTNEAFASTQINSNSTPNQWVQHEFTLTPEKDAPNVNNTFAITFESSDVQGGSLDFNLISLFPPTWNNRPNGLRPDLVQALSDLKPKFLRFPGGSDIEGLVQGQEWKWNETIGPLKDRPGRPNCWGYEETGGLGLIELLLLTVDLDLDPILAVEDGHWLNNEVASQADLESHINSTLDQLEFITGATSTPYGALRASLGYSSPWKIKYIEIGNEDNIYGGLPSYISYRFQAYYDSIGSKYPDITVMASTVELVLPAKAVGDYHQYSNPDGLVGQFNYFDQNGTKNTALNGEIAAKFANGLTWGDTAQIFPWWIGAVSEAVFYLGMERNGDKIIGSAYAPLFQNMNSWSWSPDLLQFTADPGDTVRSTSWHVIQLFASYEITHTLPQTESFGPLYYVSGLNQNTGTHIFKAAVYNSTGDYPVSVTFDGVEKGTSATLTYLVANDPYAYNAAGQPEVVQTKNSQIIASEDGEFAFTLPNLSVAVLETGH</sequence>
<dbReference type="GO" id="GO:0031222">
    <property type="term" value="P:arabinan catabolic process"/>
    <property type="evidence" value="ECO:0007669"/>
    <property type="project" value="UniProtKB-UniPathway"/>
</dbReference>
<dbReference type="Gene3D" id="2.60.40.1180">
    <property type="entry name" value="Golgi alpha-mannosidase II"/>
    <property type="match status" value="1"/>
</dbReference>
<keyword evidence="5 8" id="KW-0732">Signal</keyword>
<evidence type="ECO:0000313" key="10">
    <source>
        <dbReference type="EMBL" id="PMD39581.1"/>
    </source>
</evidence>
<evidence type="ECO:0000256" key="6">
    <source>
        <dbReference type="ARBA" id="ARBA00022801"/>
    </source>
</evidence>
<dbReference type="SUPFAM" id="SSF51011">
    <property type="entry name" value="Glycosyl hydrolase domain"/>
    <property type="match status" value="1"/>
</dbReference>
<gene>
    <name evidence="10" type="ORF">L207DRAFT_489443</name>
</gene>
<dbReference type="OrthoDB" id="406864at2759"/>
<dbReference type="InterPro" id="IPR055235">
    <property type="entry name" value="ASD1_cat"/>
</dbReference>
<dbReference type="PANTHER" id="PTHR31776">
    <property type="entry name" value="ALPHA-L-ARABINOFURANOSIDASE 1"/>
    <property type="match status" value="1"/>
</dbReference>
<dbReference type="EMBL" id="KZ613946">
    <property type="protein sequence ID" value="PMD39581.1"/>
    <property type="molecule type" value="Genomic_DNA"/>
</dbReference>
<dbReference type="GO" id="GO:0046373">
    <property type="term" value="P:L-arabinose metabolic process"/>
    <property type="evidence" value="ECO:0007669"/>
    <property type="project" value="InterPro"/>
</dbReference>
<keyword evidence="11" id="KW-1185">Reference proteome</keyword>
<dbReference type="PANTHER" id="PTHR31776:SF0">
    <property type="entry name" value="ALPHA-L-ARABINOFURANOSIDASE 1"/>
    <property type="match status" value="1"/>
</dbReference>
<organism evidence="10 11">
    <name type="scientific">Hyaloscypha variabilis (strain UAMH 11265 / GT02V1 / F)</name>
    <name type="common">Meliniomyces variabilis</name>
    <dbReference type="NCBI Taxonomy" id="1149755"/>
    <lineage>
        <taxon>Eukaryota</taxon>
        <taxon>Fungi</taxon>
        <taxon>Dikarya</taxon>
        <taxon>Ascomycota</taxon>
        <taxon>Pezizomycotina</taxon>
        <taxon>Leotiomycetes</taxon>
        <taxon>Helotiales</taxon>
        <taxon>Hyaloscyphaceae</taxon>
        <taxon>Hyaloscypha</taxon>
        <taxon>Hyaloscypha variabilis</taxon>
    </lineage>
</organism>
<dbReference type="GO" id="GO:0046556">
    <property type="term" value="F:alpha-L-arabinofuranosidase activity"/>
    <property type="evidence" value="ECO:0007669"/>
    <property type="project" value="UniProtKB-EC"/>
</dbReference>
<name>A0A2J6RM34_HYAVF</name>
<keyword evidence="7" id="KW-0325">Glycoprotein</keyword>
<protein>
    <recommendedName>
        <fullName evidence="4">non-reducing end alpha-L-arabinofuranosidase</fullName>
        <ecNumber evidence="4">3.2.1.55</ecNumber>
    </recommendedName>
</protein>
<evidence type="ECO:0000256" key="8">
    <source>
        <dbReference type="SAM" id="SignalP"/>
    </source>
</evidence>
<dbReference type="AlphaFoldDB" id="A0A2J6RM34"/>
<evidence type="ECO:0000259" key="9">
    <source>
        <dbReference type="SMART" id="SM00813"/>
    </source>
</evidence>
<dbReference type="STRING" id="1149755.A0A2J6RM34"/>
<reference evidence="10 11" key="1">
    <citation type="submission" date="2016-04" db="EMBL/GenBank/DDBJ databases">
        <title>A degradative enzymes factory behind the ericoid mycorrhizal symbiosis.</title>
        <authorList>
            <consortium name="DOE Joint Genome Institute"/>
            <person name="Martino E."/>
            <person name="Morin E."/>
            <person name="Grelet G."/>
            <person name="Kuo A."/>
            <person name="Kohler A."/>
            <person name="Daghino S."/>
            <person name="Barry K."/>
            <person name="Choi C."/>
            <person name="Cichocki N."/>
            <person name="Clum A."/>
            <person name="Copeland A."/>
            <person name="Hainaut M."/>
            <person name="Haridas S."/>
            <person name="Labutti K."/>
            <person name="Lindquist E."/>
            <person name="Lipzen A."/>
            <person name="Khouja H.-R."/>
            <person name="Murat C."/>
            <person name="Ohm R."/>
            <person name="Olson A."/>
            <person name="Spatafora J."/>
            <person name="Veneault-Fourrey C."/>
            <person name="Henrissat B."/>
            <person name="Grigoriev I."/>
            <person name="Martin F."/>
            <person name="Perotto S."/>
        </authorList>
    </citation>
    <scope>NUCLEOTIDE SEQUENCE [LARGE SCALE GENOMIC DNA]</scope>
    <source>
        <strain evidence="10 11">F</strain>
    </source>
</reference>
<dbReference type="Gene3D" id="3.20.20.80">
    <property type="entry name" value="Glycosidases"/>
    <property type="match status" value="1"/>
</dbReference>
<evidence type="ECO:0000256" key="3">
    <source>
        <dbReference type="ARBA" id="ARBA00007186"/>
    </source>
</evidence>
<evidence type="ECO:0000256" key="2">
    <source>
        <dbReference type="ARBA" id="ARBA00004834"/>
    </source>
</evidence>
<feature type="domain" description="Alpha-L-arabinofuranosidase C-terminal" evidence="9">
    <location>
        <begin position="456"/>
        <end position="624"/>
    </location>
</feature>
<accession>A0A2J6RM34</accession>
<feature type="signal peptide" evidence="8">
    <location>
        <begin position="1"/>
        <end position="16"/>
    </location>
</feature>
<proteinExistence type="inferred from homology"/>